<feature type="transmembrane region" description="Helical" evidence="1">
    <location>
        <begin position="117"/>
        <end position="135"/>
    </location>
</feature>
<dbReference type="EMBL" id="JAJEKE010000013">
    <property type="protein sequence ID" value="MCQ1530612.1"/>
    <property type="molecule type" value="Genomic_DNA"/>
</dbReference>
<reference evidence="2 3" key="1">
    <citation type="submission" date="2021-10" db="EMBL/GenBank/DDBJ databases">
        <title>Lutispora strain m25 sp. nov., a thermophilic, non-spore-forming bacterium isolated from a lab-scale methanogenic bioreactor digesting anaerobic sludge.</title>
        <authorList>
            <person name="El Houari A."/>
            <person name="Mcdonald J."/>
        </authorList>
    </citation>
    <scope>NUCLEOTIDE SEQUENCE [LARGE SCALE GENOMIC DNA]</scope>
    <source>
        <strain evidence="3">m25</strain>
    </source>
</reference>
<proteinExistence type="predicted"/>
<feature type="transmembrane region" description="Helical" evidence="1">
    <location>
        <begin position="252"/>
        <end position="271"/>
    </location>
</feature>
<protein>
    <submittedName>
        <fullName evidence="2">ABC transporter permease</fullName>
    </submittedName>
</protein>
<organism evidence="2 3">
    <name type="scientific">Lutispora saccharofermentans</name>
    <dbReference type="NCBI Taxonomy" id="3024236"/>
    <lineage>
        <taxon>Bacteria</taxon>
        <taxon>Bacillati</taxon>
        <taxon>Bacillota</taxon>
        <taxon>Clostridia</taxon>
        <taxon>Lutisporales</taxon>
        <taxon>Lutisporaceae</taxon>
        <taxon>Lutispora</taxon>
    </lineage>
</organism>
<keyword evidence="1" id="KW-0812">Transmembrane</keyword>
<name>A0ABT1NH71_9FIRM</name>
<evidence type="ECO:0000313" key="3">
    <source>
        <dbReference type="Proteomes" id="UP001651880"/>
    </source>
</evidence>
<accession>A0ABT1NH71</accession>
<feature type="transmembrane region" description="Helical" evidence="1">
    <location>
        <begin position="20"/>
        <end position="40"/>
    </location>
</feature>
<feature type="transmembrane region" description="Helical" evidence="1">
    <location>
        <begin position="60"/>
        <end position="79"/>
    </location>
</feature>
<keyword evidence="1" id="KW-0472">Membrane</keyword>
<evidence type="ECO:0000313" key="2">
    <source>
        <dbReference type="EMBL" id="MCQ1530612.1"/>
    </source>
</evidence>
<dbReference type="PANTHER" id="PTHR43471">
    <property type="entry name" value="ABC TRANSPORTER PERMEASE"/>
    <property type="match status" value="1"/>
</dbReference>
<feature type="transmembrane region" description="Helical" evidence="1">
    <location>
        <begin position="142"/>
        <end position="163"/>
    </location>
</feature>
<dbReference type="RefSeq" id="WP_255228134.1">
    <property type="nucleotide sequence ID" value="NZ_JAJEKE010000013.1"/>
</dbReference>
<gene>
    <name evidence="2" type="ORF">LJD61_13805</name>
</gene>
<comment type="caution">
    <text evidence="2">The sequence shown here is derived from an EMBL/GenBank/DDBJ whole genome shotgun (WGS) entry which is preliminary data.</text>
</comment>
<dbReference type="Pfam" id="PF12679">
    <property type="entry name" value="ABC2_membrane_2"/>
    <property type="match status" value="1"/>
</dbReference>
<dbReference type="Proteomes" id="UP001651880">
    <property type="component" value="Unassembled WGS sequence"/>
</dbReference>
<sequence length="300" mass="33238">MKINPVLHKEMKIRMRGWRAAGMIGVYLIFLALTASFVMIIARQDYYRSTIDSELAMGSYIGLAIMQFVLISFIAPALTTGAISGEREKQTLDLLLCTRMTPFSIVIGKLFASISQIILLIVASLPIFSIVFLFGGISFKELLELFGFFIIIAITFGSIGIFYSCYFKRTTAANVLAYGTIAFLYFGTIFLTLMYLSAIQDFDYKGVFPLLYSNPIVGFASLLWSQFRGGSLDFLPGFSIGSQGAGSYVSPWLINLIFNIVLSISLLLLSANKINPLKSKFKTKGRINRANKQISKQANG</sequence>
<keyword evidence="3" id="KW-1185">Reference proteome</keyword>
<evidence type="ECO:0000256" key="1">
    <source>
        <dbReference type="SAM" id="Phobius"/>
    </source>
</evidence>
<feature type="transmembrane region" description="Helical" evidence="1">
    <location>
        <begin position="175"/>
        <end position="196"/>
    </location>
</feature>
<dbReference type="PANTHER" id="PTHR43471:SF12">
    <property type="entry name" value="HYPOTHETICAL MEMBRANE PROTEIN, CONSERVED"/>
    <property type="match status" value="1"/>
</dbReference>
<keyword evidence="1" id="KW-1133">Transmembrane helix</keyword>